<name>A0A0R1V3L0_9LACO</name>
<comment type="caution">
    <text evidence="3">The sequence shown here is derived from an EMBL/GenBank/DDBJ whole genome shotgun (WGS) entry which is preliminary data.</text>
</comment>
<accession>A0A0R1V3L0</accession>
<proteinExistence type="predicted"/>
<dbReference type="SUPFAM" id="SSF52172">
    <property type="entry name" value="CheY-like"/>
    <property type="match status" value="1"/>
</dbReference>
<dbReference type="Gene3D" id="3.40.50.2300">
    <property type="match status" value="1"/>
</dbReference>
<evidence type="ECO:0000259" key="2">
    <source>
        <dbReference type="PROSITE" id="PS50110"/>
    </source>
</evidence>
<evidence type="ECO:0000256" key="1">
    <source>
        <dbReference type="PROSITE-ProRule" id="PRU00169"/>
    </source>
</evidence>
<dbReference type="GO" id="GO:0000160">
    <property type="term" value="P:phosphorelay signal transduction system"/>
    <property type="evidence" value="ECO:0007669"/>
    <property type="project" value="InterPro"/>
</dbReference>
<dbReference type="EMBL" id="AZFN01000039">
    <property type="protein sequence ID" value="KRM00145.1"/>
    <property type="molecule type" value="Genomic_DNA"/>
</dbReference>
<sequence>MDKIYIIEDDQTIRNEIVQALKKWNFQADWVRDFQTIDYEIKQQSPDLIVMDITLPF</sequence>
<protein>
    <recommendedName>
        <fullName evidence="2">Response regulatory domain-containing protein</fullName>
    </recommendedName>
</protein>
<dbReference type="InterPro" id="IPR011006">
    <property type="entry name" value="CheY-like_superfamily"/>
</dbReference>
<keyword evidence="4" id="KW-1185">Reference proteome</keyword>
<feature type="modified residue" description="4-aspartylphosphate" evidence="1">
    <location>
        <position position="52"/>
    </location>
</feature>
<organism evidence="3 4">
    <name type="scientific">Limosilactobacillus gastricus DSM 16045</name>
    <dbReference type="NCBI Taxonomy" id="1423749"/>
    <lineage>
        <taxon>Bacteria</taxon>
        <taxon>Bacillati</taxon>
        <taxon>Bacillota</taxon>
        <taxon>Bacilli</taxon>
        <taxon>Lactobacillales</taxon>
        <taxon>Lactobacillaceae</taxon>
        <taxon>Limosilactobacillus</taxon>
    </lineage>
</organism>
<evidence type="ECO:0000313" key="4">
    <source>
        <dbReference type="Proteomes" id="UP000051739"/>
    </source>
</evidence>
<dbReference type="PATRIC" id="fig|1423749.3.peg.1292"/>
<dbReference type="InterPro" id="IPR001789">
    <property type="entry name" value="Sig_transdc_resp-reg_receiver"/>
</dbReference>
<reference evidence="3 4" key="1">
    <citation type="journal article" date="2015" name="Genome Announc.">
        <title>Expanding the biotechnology potential of lactobacilli through comparative genomics of 213 strains and associated genera.</title>
        <authorList>
            <person name="Sun Z."/>
            <person name="Harris H.M."/>
            <person name="McCann A."/>
            <person name="Guo C."/>
            <person name="Argimon S."/>
            <person name="Zhang W."/>
            <person name="Yang X."/>
            <person name="Jeffery I.B."/>
            <person name="Cooney J.C."/>
            <person name="Kagawa T.F."/>
            <person name="Liu W."/>
            <person name="Song Y."/>
            <person name="Salvetti E."/>
            <person name="Wrobel A."/>
            <person name="Rasinkangas P."/>
            <person name="Parkhill J."/>
            <person name="Rea M.C."/>
            <person name="O'Sullivan O."/>
            <person name="Ritari J."/>
            <person name="Douillard F.P."/>
            <person name="Paul Ross R."/>
            <person name="Yang R."/>
            <person name="Briner A.E."/>
            <person name="Felis G.E."/>
            <person name="de Vos W.M."/>
            <person name="Barrangou R."/>
            <person name="Klaenhammer T.R."/>
            <person name="Caufield P.W."/>
            <person name="Cui Y."/>
            <person name="Zhang H."/>
            <person name="O'Toole P.W."/>
        </authorList>
    </citation>
    <scope>NUCLEOTIDE SEQUENCE [LARGE SCALE GENOMIC DNA]</scope>
    <source>
        <strain evidence="3 4">DSM 16045</strain>
    </source>
</reference>
<dbReference type="Proteomes" id="UP000051739">
    <property type="component" value="Unassembled WGS sequence"/>
</dbReference>
<evidence type="ECO:0000313" key="3">
    <source>
        <dbReference type="EMBL" id="KRM00145.1"/>
    </source>
</evidence>
<keyword evidence="1" id="KW-0597">Phosphoprotein</keyword>
<dbReference type="AlphaFoldDB" id="A0A0R1V3L0"/>
<dbReference type="PROSITE" id="PS50110">
    <property type="entry name" value="RESPONSE_REGULATORY"/>
    <property type="match status" value="1"/>
</dbReference>
<dbReference type="Pfam" id="PF00072">
    <property type="entry name" value="Response_reg"/>
    <property type="match status" value="1"/>
</dbReference>
<gene>
    <name evidence="3" type="ORF">FC60_GL001262</name>
</gene>
<dbReference type="RefSeq" id="WP_162252192.1">
    <property type="nucleotide sequence ID" value="NZ_AZFN01000039.1"/>
</dbReference>
<feature type="domain" description="Response regulatory" evidence="2">
    <location>
        <begin position="3"/>
        <end position="57"/>
    </location>
</feature>